<evidence type="ECO:0000256" key="1">
    <source>
        <dbReference type="SAM" id="MobiDB-lite"/>
    </source>
</evidence>
<keyword evidence="3" id="KW-1185">Reference proteome</keyword>
<dbReference type="Proteomes" id="UP001500320">
    <property type="component" value="Unassembled WGS sequence"/>
</dbReference>
<protein>
    <submittedName>
        <fullName evidence="2">Uncharacterized protein</fullName>
    </submittedName>
</protein>
<evidence type="ECO:0000313" key="2">
    <source>
        <dbReference type="EMBL" id="GAA3118062.1"/>
    </source>
</evidence>
<dbReference type="RefSeq" id="WP_344855666.1">
    <property type="nucleotide sequence ID" value="NZ_BAAAUT010000004.1"/>
</dbReference>
<name>A0ABP6MND6_9ACTN</name>
<gene>
    <name evidence="2" type="ORF">GCM10010466_06270</name>
</gene>
<accession>A0ABP6MND6</accession>
<feature type="compositionally biased region" description="Polar residues" evidence="1">
    <location>
        <begin position="1"/>
        <end position="10"/>
    </location>
</feature>
<evidence type="ECO:0000313" key="3">
    <source>
        <dbReference type="Proteomes" id="UP001500320"/>
    </source>
</evidence>
<reference evidence="3" key="1">
    <citation type="journal article" date="2019" name="Int. J. Syst. Evol. Microbiol.">
        <title>The Global Catalogue of Microorganisms (GCM) 10K type strain sequencing project: providing services to taxonomists for standard genome sequencing and annotation.</title>
        <authorList>
            <consortium name="The Broad Institute Genomics Platform"/>
            <consortium name="The Broad Institute Genome Sequencing Center for Infectious Disease"/>
            <person name="Wu L."/>
            <person name="Ma J."/>
        </authorList>
    </citation>
    <scope>NUCLEOTIDE SEQUENCE [LARGE SCALE GENOMIC DNA]</scope>
    <source>
        <strain evidence="3">JCM 9373</strain>
    </source>
</reference>
<feature type="region of interest" description="Disordered" evidence="1">
    <location>
        <begin position="1"/>
        <end position="53"/>
    </location>
</feature>
<comment type="caution">
    <text evidence="2">The sequence shown here is derived from an EMBL/GenBank/DDBJ whole genome shotgun (WGS) entry which is preliminary data.</text>
</comment>
<sequence length="53" mass="6045">MALQSLQITAVTAMRARDVSRPSKEQQEAADRRPLRDETPRREPARRGGRDGR</sequence>
<feature type="compositionally biased region" description="Basic and acidic residues" evidence="1">
    <location>
        <begin position="15"/>
        <end position="53"/>
    </location>
</feature>
<organism evidence="2 3">
    <name type="scientific">Planomonospora alba</name>
    <dbReference type="NCBI Taxonomy" id="161354"/>
    <lineage>
        <taxon>Bacteria</taxon>
        <taxon>Bacillati</taxon>
        <taxon>Actinomycetota</taxon>
        <taxon>Actinomycetes</taxon>
        <taxon>Streptosporangiales</taxon>
        <taxon>Streptosporangiaceae</taxon>
        <taxon>Planomonospora</taxon>
    </lineage>
</organism>
<proteinExistence type="predicted"/>
<dbReference type="EMBL" id="BAAAUT010000004">
    <property type="protein sequence ID" value="GAA3118062.1"/>
    <property type="molecule type" value="Genomic_DNA"/>
</dbReference>